<evidence type="ECO:0008006" key="4">
    <source>
        <dbReference type="Google" id="ProtNLM"/>
    </source>
</evidence>
<dbReference type="PANTHER" id="PTHR41307:SF1">
    <property type="entry name" value="MEMBRANE PROTEIN"/>
    <property type="match status" value="1"/>
</dbReference>
<evidence type="ECO:0000313" key="3">
    <source>
        <dbReference type="Proteomes" id="UP000249808"/>
    </source>
</evidence>
<keyword evidence="1" id="KW-0472">Membrane</keyword>
<dbReference type="EMBL" id="PZJH01000001">
    <property type="protein sequence ID" value="RAK46048.1"/>
    <property type="molecule type" value="Genomic_DNA"/>
</dbReference>
<sequence>MSKLNEMDIIYQRKLKQLTLNNKEAFLKVRNELKMDFKLQEREVDNILSDILDHLIDAQNDGVTTQEFFGNDTKQFSKDLFEELPKNKFTHPLWYILFTSTLTIAAILIPFGFLSQLKYWITGSYVPVNYNLSLISISLFIVLLTLAIFITIHLMKNNTFSSNRGKTLTLPIYFLMIFLPISIYLFGYDKNLSEPTGYILVLLGIPFLITCIFTYKKKISY</sequence>
<gene>
    <name evidence="2" type="ORF">BHU61_00965</name>
</gene>
<feature type="transmembrane region" description="Helical" evidence="1">
    <location>
        <begin position="167"/>
        <end position="186"/>
    </location>
</feature>
<keyword evidence="1" id="KW-0812">Transmembrane</keyword>
<protein>
    <recommendedName>
        <fullName evidence="4">DUF1129 domain-containing protein</fullName>
    </recommendedName>
</protein>
<dbReference type="AlphaFoldDB" id="A0A327ZYD0"/>
<accession>A0A327ZYD0</accession>
<feature type="transmembrane region" description="Helical" evidence="1">
    <location>
        <begin position="93"/>
        <end position="114"/>
    </location>
</feature>
<feature type="transmembrane region" description="Helical" evidence="1">
    <location>
        <begin position="134"/>
        <end position="155"/>
    </location>
</feature>
<organism evidence="2 3">
    <name type="scientific">Macrococcus epidermidis</name>
    <dbReference type="NCBI Taxonomy" id="1902580"/>
    <lineage>
        <taxon>Bacteria</taxon>
        <taxon>Bacillati</taxon>
        <taxon>Bacillota</taxon>
        <taxon>Bacilli</taxon>
        <taxon>Bacillales</taxon>
        <taxon>Staphylococcaceae</taxon>
        <taxon>Macrococcus</taxon>
    </lineage>
</organism>
<dbReference type="RefSeq" id="WP_111714218.1">
    <property type="nucleotide sequence ID" value="NZ_JBHSSR010000001.1"/>
</dbReference>
<reference evidence="2 3" key="1">
    <citation type="journal article" date="2018" name="Front. Microbiol.">
        <title>Description and Comparative Genomics of Macrococcus caseolyticus subsp. hominis subsp. nov., Macrococcus goetzii sp. nov., Macrococcus epidermidis sp. nov., and Macrococcus bohemicus sp. nov., Novel Macrococci From Human Clinical Material With Virulence Potential and Suspected Uptake of Foreign DNA by Natural Transformation.</title>
        <authorList>
            <person name="Maslanova I."/>
            <person name="Wertheimer Z."/>
            <person name="Sedlacek I."/>
            <person name="Svec P."/>
            <person name="Indrakova A."/>
            <person name="Kovarovic V."/>
            <person name="Schumann P."/>
            <person name="Sproer C."/>
            <person name="Kralova S."/>
            <person name="Sedo O."/>
            <person name="Kristofova L."/>
            <person name="Vrbovska V."/>
            <person name="Fuzik T."/>
            <person name="Petras P."/>
            <person name="Zdrahal Z."/>
            <person name="Ruzickova V."/>
            <person name="Doskar J."/>
            <person name="Pantucek R."/>
        </authorList>
    </citation>
    <scope>NUCLEOTIDE SEQUENCE [LARGE SCALE GENOMIC DNA]</scope>
    <source>
        <strain evidence="2 3">01/688</strain>
    </source>
</reference>
<dbReference type="Proteomes" id="UP000249808">
    <property type="component" value="Unassembled WGS sequence"/>
</dbReference>
<keyword evidence="3" id="KW-1185">Reference proteome</keyword>
<dbReference type="Pfam" id="PF06570">
    <property type="entry name" value="DUF1129"/>
    <property type="match status" value="1"/>
</dbReference>
<keyword evidence="1" id="KW-1133">Transmembrane helix</keyword>
<dbReference type="InterPro" id="IPR009214">
    <property type="entry name" value="DUF1129"/>
</dbReference>
<dbReference type="SUPFAM" id="SSF158560">
    <property type="entry name" value="BH3980-like"/>
    <property type="match status" value="1"/>
</dbReference>
<feature type="transmembrane region" description="Helical" evidence="1">
    <location>
        <begin position="198"/>
        <end position="215"/>
    </location>
</feature>
<dbReference type="PANTHER" id="PTHR41307">
    <property type="entry name" value="MEMBRANE PROTEIN-RELATED"/>
    <property type="match status" value="1"/>
</dbReference>
<evidence type="ECO:0000313" key="2">
    <source>
        <dbReference type="EMBL" id="RAK46048.1"/>
    </source>
</evidence>
<proteinExistence type="predicted"/>
<comment type="caution">
    <text evidence="2">The sequence shown here is derived from an EMBL/GenBank/DDBJ whole genome shotgun (WGS) entry which is preliminary data.</text>
</comment>
<name>A0A327ZYD0_9STAP</name>
<evidence type="ECO:0000256" key="1">
    <source>
        <dbReference type="SAM" id="Phobius"/>
    </source>
</evidence>
<dbReference type="Gene3D" id="1.10.1900.10">
    <property type="entry name" value="c-terminal domain of poly(a) binding protein"/>
    <property type="match status" value="1"/>
</dbReference>